<dbReference type="InterPro" id="IPR036259">
    <property type="entry name" value="MFS_trans_sf"/>
</dbReference>
<keyword evidence="5 6" id="KW-0472">Membrane</keyword>
<evidence type="ECO:0000256" key="6">
    <source>
        <dbReference type="SAM" id="Phobius"/>
    </source>
</evidence>
<name>A0ABY4NSB3_9PSEU</name>
<dbReference type="PROSITE" id="PS50850">
    <property type="entry name" value="MFS"/>
    <property type="match status" value="1"/>
</dbReference>
<evidence type="ECO:0000259" key="7">
    <source>
        <dbReference type="PROSITE" id="PS50850"/>
    </source>
</evidence>
<dbReference type="InterPro" id="IPR011701">
    <property type="entry name" value="MFS"/>
</dbReference>
<dbReference type="Pfam" id="PF07690">
    <property type="entry name" value="MFS_1"/>
    <property type="match status" value="1"/>
</dbReference>
<dbReference type="RefSeq" id="WP_249464837.1">
    <property type="nucleotide sequence ID" value="NZ_CP091196.1"/>
</dbReference>
<evidence type="ECO:0000256" key="3">
    <source>
        <dbReference type="ARBA" id="ARBA00022692"/>
    </source>
</evidence>
<dbReference type="SUPFAM" id="SSF103473">
    <property type="entry name" value="MFS general substrate transporter"/>
    <property type="match status" value="1"/>
</dbReference>
<reference evidence="8" key="1">
    <citation type="submission" date="2022-01" db="EMBL/GenBank/DDBJ databases">
        <title>PSI-footprinting approach for the identification of protein synthesis inhibitor producers.</title>
        <authorList>
            <person name="Handel F."/>
            <person name="Kulik A."/>
            <person name="Wex K.W."/>
            <person name="Berscheid A."/>
            <person name="Saur J.S."/>
            <person name="Winkler A."/>
            <person name="Wibberg D."/>
            <person name="Kalinowski J."/>
            <person name="Broetz-Oesterhelt H."/>
            <person name="Mast Y."/>
        </authorList>
    </citation>
    <scope>NUCLEOTIDE SEQUENCE</scope>
    <source>
        <strain evidence="8">KNN 49.3e</strain>
    </source>
</reference>
<evidence type="ECO:0000256" key="5">
    <source>
        <dbReference type="ARBA" id="ARBA00023136"/>
    </source>
</evidence>
<feature type="transmembrane region" description="Helical" evidence="6">
    <location>
        <begin position="128"/>
        <end position="146"/>
    </location>
</feature>
<feature type="transmembrane region" description="Helical" evidence="6">
    <location>
        <begin position="213"/>
        <end position="235"/>
    </location>
</feature>
<feature type="domain" description="Major facilitator superfamily (MFS) profile" evidence="7">
    <location>
        <begin position="5"/>
        <end position="427"/>
    </location>
</feature>
<keyword evidence="4 6" id="KW-1133">Transmembrane helix</keyword>
<dbReference type="PANTHER" id="PTHR42718:SF9">
    <property type="entry name" value="MAJOR FACILITATOR SUPERFAMILY MULTIDRUG TRANSPORTER MFSC"/>
    <property type="match status" value="1"/>
</dbReference>
<feature type="transmembrane region" description="Helical" evidence="6">
    <location>
        <begin position="288"/>
        <end position="306"/>
    </location>
</feature>
<organism evidence="8 9">
    <name type="scientific">Amycolatopsis thermalba</name>
    <dbReference type="NCBI Taxonomy" id="944492"/>
    <lineage>
        <taxon>Bacteria</taxon>
        <taxon>Bacillati</taxon>
        <taxon>Actinomycetota</taxon>
        <taxon>Actinomycetes</taxon>
        <taxon>Pseudonocardiales</taxon>
        <taxon>Pseudonocardiaceae</taxon>
        <taxon>Amycolatopsis</taxon>
    </lineage>
</organism>
<feature type="transmembrane region" description="Helical" evidence="6">
    <location>
        <begin position="71"/>
        <end position="90"/>
    </location>
</feature>
<dbReference type="InterPro" id="IPR020846">
    <property type="entry name" value="MFS_dom"/>
</dbReference>
<protein>
    <submittedName>
        <fullName evidence="8">MFS transporter</fullName>
    </submittedName>
</protein>
<gene>
    <name evidence="8" type="ORF">L1857_08985</name>
</gene>
<dbReference type="PANTHER" id="PTHR42718">
    <property type="entry name" value="MAJOR FACILITATOR SUPERFAMILY MULTIDRUG TRANSPORTER MFSC"/>
    <property type="match status" value="1"/>
</dbReference>
<keyword evidence="3 6" id="KW-0812">Transmembrane</keyword>
<evidence type="ECO:0000256" key="2">
    <source>
        <dbReference type="ARBA" id="ARBA00022448"/>
    </source>
</evidence>
<feature type="transmembrane region" description="Helical" evidence="6">
    <location>
        <begin position="255"/>
        <end position="276"/>
    </location>
</feature>
<feature type="transmembrane region" description="Helical" evidence="6">
    <location>
        <begin position="188"/>
        <end position="207"/>
    </location>
</feature>
<dbReference type="EMBL" id="CP091196">
    <property type="protein sequence ID" value="UQS22942.1"/>
    <property type="molecule type" value="Genomic_DNA"/>
</dbReference>
<proteinExistence type="predicted"/>
<keyword evidence="2" id="KW-0813">Transport</keyword>
<feature type="transmembrane region" description="Helical" evidence="6">
    <location>
        <begin position="405"/>
        <end position="423"/>
    </location>
</feature>
<feature type="transmembrane region" description="Helical" evidence="6">
    <location>
        <begin position="158"/>
        <end position="176"/>
    </location>
</feature>
<evidence type="ECO:0000313" key="9">
    <source>
        <dbReference type="Proteomes" id="UP000830158"/>
    </source>
</evidence>
<comment type="subcellular location">
    <subcellularLocation>
        <location evidence="1">Cell membrane</location>
        <topology evidence="1">Multi-pass membrane protein</topology>
    </subcellularLocation>
</comment>
<accession>A0ABY4NSB3</accession>
<feature type="transmembrane region" description="Helical" evidence="6">
    <location>
        <begin position="40"/>
        <end position="59"/>
    </location>
</feature>
<feature type="transmembrane region" description="Helical" evidence="6">
    <location>
        <begin position="318"/>
        <end position="340"/>
    </location>
</feature>
<dbReference type="Gene3D" id="1.20.1250.20">
    <property type="entry name" value="MFS general substrate transporter like domains"/>
    <property type="match status" value="1"/>
</dbReference>
<keyword evidence="9" id="KW-1185">Reference proteome</keyword>
<dbReference type="Proteomes" id="UP000830158">
    <property type="component" value="Chromosome"/>
</dbReference>
<evidence type="ECO:0000313" key="8">
    <source>
        <dbReference type="EMBL" id="UQS22942.1"/>
    </source>
</evidence>
<evidence type="ECO:0000256" key="1">
    <source>
        <dbReference type="ARBA" id="ARBA00004651"/>
    </source>
</evidence>
<feature type="transmembrane region" description="Helical" evidence="6">
    <location>
        <begin position="96"/>
        <end position="116"/>
    </location>
</feature>
<dbReference type="Gene3D" id="1.20.1720.10">
    <property type="entry name" value="Multidrug resistance protein D"/>
    <property type="match status" value="1"/>
</dbReference>
<feature type="transmembrane region" description="Helical" evidence="6">
    <location>
        <begin position="346"/>
        <end position="366"/>
    </location>
</feature>
<sequence>MRRFVLPAVLLAAFVASTAQTIVIAVLPAIARENHVPASAVTWALTAFMLAAAVANPVAGRLGDLFGYRRVLLTCLGVFAAGTVVCAVSRSFPLLLAGRAVSGVSAGVFPVAFGLVRQTVEQPRRPQTIAALSAMFGLGGSAGMVVAGPVRDAWGTAWLFWPLLALALVAIVLGALAPRDAATGGGRVDVTGAVLLAGALACLLLAISESRVWPLAVVVPLAAAALALFAVFTVAELRIAQPLVAVRLLRRRTVATVNGVTAVIAAAMFGAVTMLPRLVQDPAVFGKSATAAGLVLVPMAVVMLVATPLAPRLSGRTAVRLGAGLAVAAFALLACVHDALWSVYVANVLVGAGYGLCFAALGNLVVDAVEPRHTGMATGVNTIARTAGGAVGAQLAAALAYPTGFVLFALVAALAVVAAGAVAPRYSADR</sequence>
<evidence type="ECO:0000256" key="4">
    <source>
        <dbReference type="ARBA" id="ARBA00022989"/>
    </source>
</evidence>